<accession>A0A183BZ77</accession>
<protein>
    <submittedName>
        <fullName evidence="4">Phosphoglycerate mutase</fullName>
    </submittedName>
</protein>
<dbReference type="Pfam" id="PF00300">
    <property type="entry name" value="His_Phos_1"/>
    <property type="match status" value="1"/>
</dbReference>
<dbReference type="GO" id="GO:0016791">
    <property type="term" value="F:phosphatase activity"/>
    <property type="evidence" value="ECO:0007669"/>
    <property type="project" value="UniProtKB-ARBA"/>
</dbReference>
<keyword evidence="2" id="KW-0732">Signal</keyword>
<feature type="chain" id="PRO_5008146858" evidence="2">
    <location>
        <begin position="26"/>
        <end position="448"/>
    </location>
</feature>
<dbReference type="PANTHER" id="PTHR16469">
    <property type="entry name" value="UBIQUITIN-ASSOCIATED AND SH3 DOMAIN-CONTAINING BA-RELATED"/>
    <property type="match status" value="1"/>
</dbReference>
<dbReference type="InterPro" id="IPR029033">
    <property type="entry name" value="His_PPase_superfam"/>
</dbReference>
<dbReference type="InterPro" id="IPR013078">
    <property type="entry name" value="His_Pase_superF_clade-1"/>
</dbReference>
<dbReference type="SUPFAM" id="SSF53254">
    <property type="entry name" value="Phosphoglycerate mutase-like"/>
    <property type="match status" value="1"/>
</dbReference>
<sequence>MGTFLFLDKLFLIVATSILLLETDASPKKKPSSSGNAKSNADDRSSAATFSNDKKWITKNMTLTSNSNFLGKKIVLKAKKVAVAESKNVDDRFDKNEIESIQLYNPYQKFNIISMILRAQNATISRYFLDKFLKDDDENQKQLGKIIKKLEKHDDKVFDFFTTAEFLYTYENYTDSLQFIEDELNNLQIVWTDVEKVNRLWTIDQRPNALQTLYFVRHAQRQDNVDLDWCKNLEPTMSEQDVPLSKRGLEQAEELGKWFKPIPIDNIYTSPFTRTVQTANGILHGRKGSGIYMNIEPGLTEFFKPCEQRMEFFENAKLYEQFPLSNPNYWPVFNKRALLASILERQPPAPKLLEKDCNFVVEQTLRHILETNKNSKHIVLVSHSGIISLLHELLTGEWAGVGQATVSKFVRYDEKDGGEHTVDVLKQFRMEYSSGLSHLSEHHYLRPH</sequence>
<keyword evidence="3" id="KW-1185">Reference proteome</keyword>
<reference evidence="4" key="2">
    <citation type="submission" date="2016-06" db="UniProtKB">
        <authorList>
            <consortium name="WormBaseParasite"/>
        </authorList>
    </citation>
    <scope>IDENTIFICATION</scope>
</reference>
<dbReference type="Gene3D" id="3.40.50.1240">
    <property type="entry name" value="Phosphoglycerate mutase-like"/>
    <property type="match status" value="1"/>
</dbReference>
<dbReference type="AlphaFoldDB" id="A0A183BZ77"/>
<dbReference type="WBParaSite" id="GPLIN_000591800">
    <property type="protein sequence ID" value="GPLIN_000591800"/>
    <property type="gene ID" value="GPLIN_000591800"/>
</dbReference>
<evidence type="ECO:0000256" key="2">
    <source>
        <dbReference type="SAM" id="SignalP"/>
    </source>
</evidence>
<dbReference type="Proteomes" id="UP000050741">
    <property type="component" value="Unassembled WGS sequence"/>
</dbReference>
<organism evidence="3 4">
    <name type="scientific">Globodera pallida</name>
    <name type="common">Potato cyst nematode worm</name>
    <name type="synonym">Heterodera pallida</name>
    <dbReference type="NCBI Taxonomy" id="36090"/>
    <lineage>
        <taxon>Eukaryota</taxon>
        <taxon>Metazoa</taxon>
        <taxon>Ecdysozoa</taxon>
        <taxon>Nematoda</taxon>
        <taxon>Chromadorea</taxon>
        <taxon>Rhabditida</taxon>
        <taxon>Tylenchina</taxon>
        <taxon>Tylenchomorpha</taxon>
        <taxon>Tylenchoidea</taxon>
        <taxon>Heteroderidae</taxon>
        <taxon>Heteroderinae</taxon>
        <taxon>Globodera</taxon>
    </lineage>
</organism>
<feature type="signal peptide" evidence="2">
    <location>
        <begin position="1"/>
        <end position="25"/>
    </location>
</feature>
<evidence type="ECO:0000313" key="4">
    <source>
        <dbReference type="WBParaSite" id="GPLIN_000591800"/>
    </source>
</evidence>
<dbReference type="CDD" id="cd07067">
    <property type="entry name" value="HP_PGM_like"/>
    <property type="match status" value="1"/>
</dbReference>
<name>A0A183BZ77_GLOPA</name>
<dbReference type="InterPro" id="IPR051710">
    <property type="entry name" value="Phosphatase_SH3-domain"/>
</dbReference>
<evidence type="ECO:0000256" key="1">
    <source>
        <dbReference type="SAM" id="MobiDB-lite"/>
    </source>
</evidence>
<dbReference type="SMART" id="SM00855">
    <property type="entry name" value="PGAM"/>
    <property type="match status" value="1"/>
</dbReference>
<proteinExistence type="predicted"/>
<reference evidence="3" key="1">
    <citation type="submission" date="2014-05" db="EMBL/GenBank/DDBJ databases">
        <title>The genome and life-stage specific transcriptomes of Globodera pallida elucidate key aspects of plant parasitism by a cyst nematode.</title>
        <authorList>
            <person name="Cotton J.A."/>
            <person name="Lilley C.J."/>
            <person name="Jones L.M."/>
            <person name="Kikuchi T."/>
            <person name="Reid A.J."/>
            <person name="Thorpe P."/>
            <person name="Tsai I.J."/>
            <person name="Beasley H."/>
            <person name="Blok V."/>
            <person name="Cock P.J.A."/>
            <person name="Van den Akker S.E."/>
            <person name="Holroyd N."/>
            <person name="Hunt M."/>
            <person name="Mantelin S."/>
            <person name="Naghra H."/>
            <person name="Pain A."/>
            <person name="Palomares-Rius J.E."/>
            <person name="Zarowiecki M."/>
            <person name="Berriman M."/>
            <person name="Jones J.T."/>
            <person name="Urwin P.E."/>
        </authorList>
    </citation>
    <scope>NUCLEOTIDE SEQUENCE [LARGE SCALE GENOMIC DNA]</scope>
    <source>
        <strain evidence="3">Lindley</strain>
    </source>
</reference>
<dbReference type="PANTHER" id="PTHR16469:SF27">
    <property type="entry name" value="UBIQUITIN-ASSOCIATED AND SH3 DOMAIN-CONTAINING BA-RELATED"/>
    <property type="match status" value="1"/>
</dbReference>
<evidence type="ECO:0000313" key="3">
    <source>
        <dbReference type="Proteomes" id="UP000050741"/>
    </source>
</evidence>
<feature type="region of interest" description="Disordered" evidence="1">
    <location>
        <begin position="25"/>
        <end position="46"/>
    </location>
</feature>